<feature type="region of interest" description="Disordered" evidence="1">
    <location>
        <begin position="1"/>
        <end position="35"/>
    </location>
</feature>
<evidence type="ECO:0000313" key="3">
    <source>
        <dbReference type="EMBL" id="KAK3247789.1"/>
    </source>
</evidence>
<dbReference type="EMBL" id="LGRX02028661">
    <property type="protein sequence ID" value="KAK3247789.1"/>
    <property type="molecule type" value="Genomic_DNA"/>
</dbReference>
<keyword evidence="2" id="KW-0812">Transmembrane</keyword>
<feature type="transmembrane region" description="Helical" evidence="2">
    <location>
        <begin position="47"/>
        <end position="70"/>
    </location>
</feature>
<reference evidence="3 4" key="1">
    <citation type="journal article" date="2015" name="Genome Biol. Evol.">
        <title>Comparative Genomics of a Bacterivorous Green Alga Reveals Evolutionary Causalities and Consequences of Phago-Mixotrophic Mode of Nutrition.</title>
        <authorList>
            <person name="Burns J.A."/>
            <person name="Paasch A."/>
            <person name="Narechania A."/>
            <person name="Kim E."/>
        </authorList>
    </citation>
    <scope>NUCLEOTIDE SEQUENCE [LARGE SCALE GENOMIC DNA]</scope>
    <source>
        <strain evidence="3 4">PLY_AMNH</strain>
    </source>
</reference>
<evidence type="ECO:0000256" key="2">
    <source>
        <dbReference type="SAM" id="Phobius"/>
    </source>
</evidence>
<gene>
    <name evidence="3" type="ORF">CYMTET_42722</name>
</gene>
<name>A0AAE0C4V9_9CHLO</name>
<proteinExistence type="predicted"/>
<comment type="caution">
    <text evidence="3">The sequence shown here is derived from an EMBL/GenBank/DDBJ whole genome shotgun (WGS) entry which is preliminary data.</text>
</comment>
<keyword evidence="2" id="KW-1133">Transmembrane helix</keyword>
<keyword evidence="4" id="KW-1185">Reference proteome</keyword>
<protein>
    <recommendedName>
        <fullName evidence="5">Transmembrane protein</fullName>
    </recommendedName>
</protein>
<feature type="region of interest" description="Disordered" evidence="1">
    <location>
        <begin position="181"/>
        <end position="221"/>
    </location>
</feature>
<feature type="compositionally biased region" description="Low complexity" evidence="1">
    <location>
        <begin position="103"/>
        <end position="128"/>
    </location>
</feature>
<dbReference type="Proteomes" id="UP001190700">
    <property type="component" value="Unassembled WGS sequence"/>
</dbReference>
<feature type="compositionally biased region" description="Pro residues" evidence="1">
    <location>
        <begin position="204"/>
        <end position="213"/>
    </location>
</feature>
<evidence type="ECO:0008006" key="5">
    <source>
        <dbReference type="Google" id="ProtNLM"/>
    </source>
</evidence>
<evidence type="ECO:0000256" key="1">
    <source>
        <dbReference type="SAM" id="MobiDB-lite"/>
    </source>
</evidence>
<keyword evidence="2" id="KW-0472">Membrane</keyword>
<evidence type="ECO:0000313" key="4">
    <source>
        <dbReference type="Proteomes" id="UP001190700"/>
    </source>
</evidence>
<dbReference type="AlphaFoldDB" id="A0AAE0C4V9"/>
<sequence length="354" mass="36429">MSSSSPGSEIAAGSNSSDRMANSTNSDLSPASTDTESDECTVLGLPCLWLGVATGPVLLILAAMAFAIWYTGVCRNCCAAGTVARNVICPADPEGVEEGGAAGPDELPTTPLLPQSSSGSPSRPNRQGVGPVGWPGLDDAGEGAAALRTSYVEEAGSVAGSTSSLPFKGLAVTVGDAEGAGGALSPQGSMAMRSPGPRRALPSPLKPKTPLPPLGDFDTRKSLPMSLREQELRQSTGAEGRESLRESLPQLQPRGMVDPLAAAPAEPTALKKKQLAPLFGDAEVASTTLGKVPVEVEMATSECPPAINKEHGCDITSQKGFWVKLTAGETHASNMRTVSTDELDIFKSKEETSD</sequence>
<feature type="compositionally biased region" description="Polar residues" evidence="1">
    <location>
        <begin position="1"/>
        <end position="34"/>
    </location>
</feature>
<organism evidence="3 4">
    <name type="scientific">Cymbomonas tetramitiformis</name>
    <dbReference type="NCBI Taxonomy" id="36881"/>
    <lineage>
        <taxon>Eukaryota</taxon>
        <taxon>Viridiplantae</taxon>
        <taxon>Chlorophyta</taxon>
        <taxon>Pyramimonadophyceae</taxon>
        <taxon>Pyramimonadales</taxon>
        <taxon>Pyramimonadaceae</taxon>
        <taxon>Cymbomonas</taxon>
    </lineage>
</organism>
<feature type="region of interest" description="Disordered" evidence="1">
    <location>
        <begin position="97"/>
        <end position="140"/>
    </location>
</feature>
<accession>A0AAE0C4V9</accession>